<organism evidence="9 10">
    <name type="scientific">Candidatus Borkfalkia avistercoris</name>
    <dbReference type="NCBI Taxonomy" id="2838504"/>
    <lineage>
        <taxon>Bacteria</taxon>
        <taxon>Bacillati</taxon>
        <taxon>Bacillota</taxon>
        <taxon>Clostridia</taxon>
        <taxon>Christensenellales</taxon>
        <taxon>Christensenellaceae</taxon>
        <taxon>Candidatus Borkfalkia</taxon>
    </lineage>
</organism>
<feature type="transmembrane region" description="Helical" evidence="6">
    <location>
        <begin position="274"/>
        <end position="295"/>
    </location>
</feature>
<reference evidence="9" key="1">
    <citation type="journal article" date="2021" name="PeerJ">
        <title>Extensive microbial diversity within the chicken gut microbiome revealed by metagenomics and culture.</title>
        <authorList>
            <person name="Gilroy R."/>
            <person name="Ravi A."/>
            <person name="Getino M."/>
            <person name="Pursley I."/>
            <person name="Horton D.L."/>
            <person name="Alikhan N.F."/>
            <person name="Baker D."/>
            <person name="Gharbi K."/>
            <person name="Hall N."/>
            <person name="Watson M."/>
            <person name="Adriaenssens E.M."/>
            <person name="Foster-Nyarko E."/>
            <person name="Jarju S."/>
            <person name="Secka A."/>
            <person name="Antonio M."/>
            <person name="Oren A."/>
            <person name="Chaudhuri R.R."/>
            <person name="La Ragione R."/>
            <person name="Hildebrand F."/>
            <person name="Pallen M.J."/>
        </authorList>
    </citation>
    <scope>NUCLEOTIDE SEQUENCE</scope>
    <source>
        <strain evidence="9">CHK187-5294</strain>
    </source>
</reference>
<evidence type="ECO:0000256" key="5">
    <source>
        <dbReference type="ARBA" id="ARBA00023136"/>
    </source>
</evidence>
<feature type="compositionally biased region" description="Basic and acidic residues" evidence="7">
    <location>
        <begin position="336"/>
        <end position="357"/>
    </location>
</feature>
<dbReference type="PANTHER" id="PTHR12677">
    <property type="entry name" value="GOLGI APPARATUS MEMBRANE PROTEIN TVP38-RELATED"/>
    <property type="match status" value="1"/>
</dbReference>
<dbReference type="Proteomes" id="UP000824132">
    <property type="component" value="Unassembled WGS sequence"/>
</dbReference>
<evidence type="ECO:0000313" key="10">
    <source>
        <dbReference type="Proteomes" id="UP000824132"/>
    </source>
</evidence>
<accession>A0A9D2CZB3</accession>
<keyword evidence="5 6" id="KW-0472">Membrane</keyword>
<proteinExistence type="inferred from homology"/>
<feature type="domain" description="VTT" evidence="8">
    <location>
        <begin position="148"/>
        <end position="263"/>
    </location>
</feature>
<comment type="caution">
    <text evidence="9">The sequence shown here is derived from an EMBL/GenBank/DDBJ whole genome shotgun (WGS) entry which is preliminary data.</text>
</comment>
<evidence type="ECO:0000256" key="2">
    <source>
        <dbReference type="ARBA" id="ARBA00022475"/>
    </source>
</evidence>
<evidence type="ECO:0000256" key="1">
    <source>
        <dbReference type="ARBA" id="ARBA00004651"/>
    </source>
</evidence>
<reference evidence="9" key="2">
    <citation type="submission" date="2021-04" db="EMBL/GenBank/DDBJ databases">
        <authorList>
            <person name="Gilroy R."/>
        </authorList>
    </citation>
    <scope>NUCLEOTIDE SEQUENCE</scope>
    <source>
        <strain evidence="9">CHK187-5294</strain>
    </source>
</reference>
<dbReference type="EMBL" id="DXCL01000026">
    <property type="protein sequence ID" value="HIZ03652.1"/>
    <property type="molecule type" value="Genomic_DNA"/>
</dbReference>
<dbReference type="PANTHER" id="PTHR12677:SF49">
    <property type="entry name" value="TVP38_TMEM64 FAMILY MEMBRANE PROTEIN"/>
    <property type="match status" value="1"/>
</dbReference>
<evidence type="ECO:0000256" key="4">
    <source>
        <dbReference type="ARBA" id="ARBA00022989"/>
    </source>
</evidence>
<sequence length="357" mass="39788">MDEKDILTENHKKKEKRPFRKLLPILILAVSAAAAVILTVLCVSWFKEGFIKDHARVIASVSVSLELIYVAVTAFFMIRKSETVYKLLLTGLVLAAVILAVFFIFQATGLLERINSVEELRELIASTGVWAPLIYIIFQFLQVVVLPIPGTLTVGAGVLLFGPLKTSLFSLIGIFIGSLVAFWIGRVLGYKAAAWLVGKDSLDKWLHKIKGKDKVVLSAMFLLPIFPDDVLCFVAGLTSMSWRFFIVLQVIARTISVFATSYSLNGSIIPFNTWWGILIWCLIAVAIIALFILLFKKGEKIEKWFFGLFKRGDKRAKQEGVAVTESEAQKDCAAINKEKASDDRADEKKEHKKDGSL</sequence>
<feature type="transmembrane region" description="Helical" evidence="6">
    <location>
        <begin position="22"/>
        <end position="46"/>
    </location>
</feature>
<name>A0A9D2CZB3_9FIRM</name>
<feature type="transmembrane region" description="Helical" evidence="6">
    <location>
        <begin position="168"/>
        <end position="188"/>
    </location>
</feature>
<feature type="transmembrane region" description="Helical" evidence="6">
    <location>
        <begin position="215"/>
        <end position="237"/>
    </location>
</feature>
<comment type="caution">
    <text evidence="6">Lacks conserved residue(s) required for the propagation of feature annotation.</text>
</comment>
<feature type="transmembrane region" description="Helical" evidence="6">
    <location>
        <begin position="87"/>
        <end position="109"/>
    </location>
</feature>
<dbReference type="Pfam" id="PF09335">
    <property type="entry name" value="VTT_dom"/>
    <property type="match status" value="1"/>
</dbReference>
<comment type="similarity">
    <text evidence="6">Belongs to the TVP38/TMEM64 family.</text>
</comment>
<dbReference type="AlphaFoldDB" id="A0A9D2CZB3"/>
<keyword evidence="3 6" id="KW-0812">Transmembrane</keyword>
<evidence type="ECO:0000313" key="9">
    <source>
        <dbReference type="EMBL" id="HIZ03652.1"/>
    </source>
</evidence>
<evidence type="ECO:0000256" key="7">
    <source>
        <dbReference type="SAM" id="MobiDB-lite"/>
    </source>
</evidence>
<evidence type="ECO:0000259" key="8">
    <source>
        <dbReference type="Pfam" id="PF09335"/>
    </source>
</evidence>
<comment type="subcellular location">
    <subcellularLocation>
        <location evidence="1 6">Cell membrane</location>
        <topology evidence="1 6">Multi-pass membrane protein</topology>
    </subcellularLocation>
</comment>
<gene>
    <name evidence="9" type="ORF">H9727_05135</name>
</gene>
<feature type="transmembrane region" description="Helical" evidence="6">
    <location>
        <begin position="58"/>
        <end position="78"/>
    </location>
</feature>
<evidence type="ECO:0000256" key="6">
    <source>
        <dbReference type="RuleBase" id="RU366058"/>
    </source>
</evidence>
<keyword evidence="4 6" id="KW-1133">Transmembrane helix</keyword>
<dbReference type="InterPro" id="IPR015414">
    <property type="entry name" value="TMEM64"/>
</dbReference>
<dbReference type="InterPro" id="IPR032816">
    <property type="entry name" value="VTT_dom"/>
</dbReference>
<feature type="transmembrane region" description="Helical" evidence="6">
    <location>
        <begin position="129"/>
        <end position="161"/>
    </location>
</feature>
<evidence type="ECO:0000256" key="3">
    <source>
        <dbReference type="ARBA" id="ARBA00022692"/>
    </source>
</evidence>
<feature type="region of interest" description="Disordered" evidence="7">
    <location>
        <begin position="334"/>
        <end position="357"/>
    </location>
</feature>
<dbReference type="GO" id="GO:0005886">
    <property type="term" value="C:plasma membrane"/>
    <property type="evidence" value="ECO:0007669"/>
    <property type="project" value="UniProtKB-SubCell"/>
</dbReference>
<keyword evidence="2 6" id="KW-1003">Cell membrane</keyword>
<protein>
    <recommendedName>
        <fullName evidence="6">TVP38/TMEM64 family membrane protein</fullName>
    </recommendedName>
</protein>
<feature type="transmembrane region" description="Helical" evidence="6">
    <location>
        <begin position="244"/>
        <end position="262"/>
    </location>
</feature>